<dbReference type="GO" id="GO:0006303">
    <property type="term" value="P:double-strand break repair via nonhomologous end joining"/>
    <property type="evidence" value="ECO:0007669"/>
    <property type="project" value="UniProtKB-UniRule"/>
</dbReference>
<dbReference type="InterPro" id="IPR006164">
    <property type="entry name" value="DNA_bd_Ku70/Ku80"/>
</dbReference>
<dbReference type="FunFam" id="2.40.290.10:FF:000004">
    <property type="entry name" value="Non-homologous end joining protein Ku"/>
    <property type="match status" value="1"/>
</dbReference>
<evidence type="ECO:0000313" key="7">
    <source>
        <dbReference type="Proteomes" id="UP000002791"/>
    </source>
</evidence>
<feature type="compositionally biased region" description="Basic residues" evidence="4">
    <location>
        <begin position="341"/>
        <end position="352"/>
    </location>
</feature>
<gene>
    <name evidence="3" type="primary">ku</name>
    <name evidence="6" type="ORF">SaccyDRAFT_0226</name>
</gene>
<feature type="domain" description="Ku" evidence="5">
    <location>
        <begin position="53"/>
        <end position="182"/>
    </location>
</feature>
<accession>H5XD85</accession>
<dbReference type="SMART" id="SM00559">
    <property type="entry name" value="Ku78"/>
    <property type="match status" value="1"/>
</dbReference>
<reference evidence="6 7" key="1">
    <citation type="submission" date="2011-11" db="EMBL/GenBank/DDBJ databases">
        <title>The Noncontiguous Finished sequence of Saccharomonospora cyanea NA-134.</title>
        <authorList>
            <consortium name="US DOE Joint Genome Institute"/>
            <person name="Lucas S."/>
            <person name="Han J."/>
            <person name="Lapidus A."/>
            <person name="Cheng J.-F."/>
            <person name="Goodwin L."/>
            <person name="Pitluck S."/>
            <person name="Peters L."/>
            <person name="Ovchinnikova G."/>
            <person name="Lu M."/>
            <person name="Detter J.C."/>
            <person name="Han C."/>
            <person name="Tapia R."/>
            <person name="Land M."/>
            <person name="Hauser L."/>
            <person name="Kyrpides N."/>
            <person name="Ivanova N."/>
            <person name="Pagani I."/>
            <person name="Brambilla E.-M."/>
            <person name="Klenk H.-P."/>
            <person name="Woyke T."/>
        </authorList>
    </citation>
    <scope>NUCLEOTIDE SEQUENCE [LARGE SCALE GENOMIC DNA]</scope>
    <source>
        <strain evidence="6 7">NA-134</strain>
    </source>
</reference>
<dbReference type="NCBIfam" id="TIGR02772">
    <property type="entry name" value="Ku_bact"/>
    <property type="match status" value="1"/>
</dbReference>
<keyword evidence="7" id="KW-1185">Reference proteome</keyword>
<proteinExistence type="inferred from homology"/>
<dbReference type="PANTHER" id="PTHR41251">
    <property type="entry name" value="NON-HOMOLOGOUS END JOINING PROTEIN KU"/>
    <property type="match status" value="1"/>
</dbReference>
<dbReference type="SUPFAM" id="SSF100939">
    <property type="entry name" value="SPOC domain-like"/>
    <property type="match status" value="1"/>
</dbReference>
<keyword evidence="1 3" id="KW-0238">DNA-binding</keyword>
<dbReference type="HAMAP" id="MF_01875">
    <property type="entry name" value="Prokaryotic_Ku"/>
    <property type="match status" value="1"/>
</dbReference>
<evidence type="ECO:0000313" key="6">
    <source>
        <dbReference type="EMBL" id="EHR59165.1"/>
    </source>
</evidence>
<dbReference type="PANTHER" id="PTHR41251:SF1">
    <property type="entry name" value="NON-HOMOLOGOUS END JOINING PROTEIN KU"/>
    <property type="match status" value="1"/>
</dbReference>
<dbReference type="Proteomes" id="UP000002791">
    <property type="component" value="Chromosome"/>
</dbReference>
<dbReference type="GO" id="GO:0003690">
    <property type="term" value="F:double-stranded DNA binding"/>
    <property type="evidence" value="ECO:0007669"/>
    <property type="project" value="UniProtKB-UniRule"/>
</dbReference>
<dbReference type="PIRSF" id="PIRSF006493">
    <property type="entry name" value="Prok_Ku"/>
    <property type="match status" value="1"/>
</dbReference>
<dbReference type="RefSeq" id="WP_005452802.1">
    <property type="nucleotide sequence ID" value="NZ_CM001440.1"/>
</dbReference>
<dbReference type="EMBL" id="CM001440">
    <property type="protein sequence ID" value="EHR59165.1"/>
    <property type="molecule type" value="Genomic_DNA"/>
</dbReference>
<evidence type="ECO:0000256" key="3">
    <source>
        <dbReference type="HAMAP-Rule" id="MF_01875"/>
    </source>
</evidence>
<dbReference type="InterPro" id="IPR009187">
    <property type="entry name" value="Prok_Ku"/>
</dbReference>
<dbReference type="OrthoDB" id="9795084at2"/>
<dbReference type="AlphaFoldDB" id="H5XD85"/>
<protein>
    <recommendedName>
        <fullName evidence="3">Non-homologous end joining protein Ku</fullName>
    </recommendedName>
</protein>
<dbReference type="GO" id="GO:0006310">
    <property type="term" value="P:DNA recombination"/>
    <property type="evidence" value="ECO:0007669"/>
    <property type="project" value="UniProtKB-KW"/>
</dbReference>
<keyword evidence="3" id="KW-0227">DNA damage</keyword>
<sequence>MARAIWSGALNFGLVTVPVELYSATQDHTIHFRQFQRGTPDRIRYRRVNERTGEEVPYDEIVKGYDLGGEEYVILEPQELDEIAPGRSRTIDIDAFVGLEEIDPIYFQKTYWLAPTKEEFGRSYSLLLEALTKTNRVGLARLVMRGKEYIAAVRAGDGVLMLNTLLFPEDIKEPHEVTELPETGQAGEREIDMAVSLIESMAEKWEPEDYHDTYTERVMQLIEDKRAGRTITPAEEPRAATKIVDLFEALSRSIEGRRQEAGKPSKRAGSRTKETEEKPRRGRAAGRDKQVRRTTASRGKRSEVALSELTKGDLDRMARDLDIKGRSKMNRAELEKAVRNANRRQERRRRAS</sequence>
<feature type="region of interest" description="Disordered" evidence="4">
    <location>
        <begin position="255"/>
        <end position="352"/>
    </location>
</feature>
<dbReference type="CDD" id="cd00789">
    <property type="entry name" value="KU_like"/>
    <property type="match status" value="1"/>
</dbReference>
<keyword evidence="3" id="KW-0234">DNA repair</keyword>
<organism evidence="6 7">
    <name type="scientific">Saccharomonospora cyanea NA-134</name>
    <dbReference type="NCBI Taxonomy" id="882082"/>
    <lineage>
        <taxon>Bacteria</taxon>
        <taxon>Bacillati</taxon>
        <taxon>Actinomycetota</taxon>
        <taxon>Actinomycetes</taxon>
        <taxon>Pseudonocardiales</taxon>
        <taxon>Pseudonocardiaceae</taxon>
        <taxon>Saccharomonospora</taxon>
    </lineage>
</organism>
<evidence type="ECO:0000256" key="1">
    <source>
        <dbReference type="ARBA" id="ARBA00023125"/>
    </source>
</evidence>
<dbReference type="STRING" id="882082.SaccyDRAFT_0226"/>
<evidence type="ECO:0000256" key="2">
    <source>
        <dbReference type="ARBA" id="ARBA00023172"/>
    </source>
</evidence>
<feature type="compositionally biased region" description="Basic and acidic residues" evidence="4">
    <location>
        <begin position="271"/>
        <end position="291"/>
    </location>
</feature>
<evidence type="ECO:0000256" key="4">
    <source>
        <dbReference type="SAM" id="MobiDB-lite"/>
    </source>
</evidence>
<feature type="compositionally biased region" description="Basic and acidic residues" evidence="4">
    <location>
        <begin position="310"/>
        <end position="338"/>
    </location>
</feature>
<dbReference type="Pfam" id="PF02735">
    <property type="entry name" value="Ku"/>
    <property type="match status" value="1"/>
</dbReference>
<dbReference type="InterPro" id="IPR016194">
    <property type="entry name" value="SPOC-like_C_dom_sf"/>
</dbReference>
<comment type="function">
    <text evidence="3">With LigD forms a non-homologous end joining (NHEJ) DNA repair enzyme, which repairs dsDNA breaks with reduced fidelity. Binds linear dsDNA with 5'- and 3'- overhangs but not closed circular dsDNA nor ssDNA. Recruits and stimulates the ligase activity of LigD.</text>
</comment>
<dbReference type="HOGENOM" id="CLU_048975_1_1_11"/>
<dbReference type="Gene3D" id="2.40.290.10">
    <property type="match status" value="1"/>
</dbReference>
<evidence type="ECO:0000259" key="5">
    <source>
        <dbReference type="SMART" id="SM00559"/>
    </source>
</evidence>
<dbReference type="eggNOG" id="COG1273">
    <property type="taxonomic scope" value="Bacteria"/>
</dbReference>
<name>H5XD85_9PSEU</name>
<comment type="similarity">
    <text evidence="3">Belongs to the prokaryotic Ku family.</text>
</comment>
<comment type="subunit">
    <text evidence="3">Homodimer. Interacts with LigD.</text>
</comment>
<keyword evidence="2 3" id="KW-0233">DNA recombination</keyword>